<dbReference type="EnsemblPlants" id="OGLUM11G12250.1">
    <property type="protein sequence ID" value="OGLUM11G12250.1"/>
    <property type="gene ID" value="OGLUM11G12250"/>
</dbReference>
<reference evidence="1" key="1">
    <citation type="submission" date="2015-04" db="UniProtKB">
        <authorList>
            <consortium name="EnsemblPlants"/>
        </authorList>
    </citation>
    <scope>IDENTIFICATION</scope>
</reference>
<accession>A0A0E0BIT3</accession>
<evidence type="ECO:0000313" key="2">
    <source>
        <dbReference type="Proteomes" id="UP000026961"/>
    </source>
</evidence>
<reference evidence="1" key="2">
    <citation type="submission" date="2018-05" db="EMBL/GenBank/DDBJ databases">
        <title>OgluRS3 (Oryza glumaepatula Reference Sequence Version 3).</title>
        <authorList>
            <person name="Zhang J."/>
            <person name="Kudrna D."/>
            <person name="Lee S."/>
            <person name="Talag J."/>
            <person name="Welchert J."/>
            <person name="Wing R.A."/>
        </authorList>
    </citation>
    <scope>NUCLEOTIDE SEQUENCE [LARGE SCALE GENOMIC DNA]</scope>
</reference>
<sequence length="54" mass="6187">MGIFRCRSKEKRSKGKYLVEDKTGFAGSSMRWLSGNENGICGCWRCLVKELKEI</sequence>
<dbReference type="Proteomes" id="UP000026961">
    <property type="component" value="Chromosome 11"/>
</dbReference>
<proteinExistence type="predicted"/>
<dbReference type="HOGENOM" id="CLU_3053604_0_0_1"/>
<name>A0A0E0BIT3_9ORYZ</name>
<evidence type="ECO:0000313" key="1">
    <source>
        <dbReference type="EnsemblPlants" id="OGLUM11G12250.1"/>
    </source>
</evidence>
<keyword evidence="2" id="KW-1185">Reference proteome</keyword>
<organism evidence="1">
    <name type="scientific">Oryza glumipatula</name>
    <dbReference type="NCBI Taxonomy" id="40148"/>
    <lineage>
        <taxon>Eukaryota</taxon>
        <taxon>Viridiplantae</taxon>
        <taxon>Streptophyta</taxon>
        <taxon>Embryophyta</taxon>
        <taxon>Tracheophyta</taxon>
        <taxon>Spermatophyta</taxon>
        <taxon>Magnoliopsida</taxon>
        <taxon>Liliopsida</taxon>
        <taxon>Poales</taxon>
        <taxon>Poaceae</taxon>
        <taxon>BOP clade</taxon>
        <taxon>Oryzoideae</taxon>
        <taxon>Oryzeae</taxon>
        <taxon>Oryzinae</taxon>
        <taxon>Oryza</taxon>
    </lineage>
</organism>
<dbReference type="Gramene" id="OGLUM11G12250.1">
    <property type="protein sequence ID" value="OGLUM11G12250.1"/>
    <property type="gene ID" value="OGLUM11G12250"/>
</dbReference>
<dbReference type="AlphaFoldDB" id="A0A0E0BIT3"/>
<protein>
    <submittedName>
        <fullName evidence="1">Uncharacterized protein</fullName>
    </submittedName>
</protein>